<comment type="caution">
    <text evidence="4">The sequence shown here is derived from an EMBL/GenBank/DDBJ whole genome shotgun (WGS) entry which is preliminary data.</text>
</comment>
<feature type="region of interest" description="Disordered" evidence="1">
    <location>
        <begin position="361"/>
        <end position="413"/>
    </location>
</feature>
<dbReference type="SUPFAM" id="SSF68906">
    <property type="entry name" value="SAP domain"/>
    <property type="match status" value="1"/>
</dbReference>
<dbReference type="AlphaFoldDB" id="A0A427YL50"/>
<feature type="domain" description="ABM" evidence="3">
    <location>
        <begin position="3"/>
        <end position="92"/>
    </location>
</feature>
<dbReference type="PANTHER" id="PTHR38052:SF1">
    <property type="entry name" value="ABM DOMAIN-CONTAINING PROTEIN"/>
    <property type="match status" value="1"/>
</dbReference>
<feature type="compositionally biased region" description="Low complexity" evidence="1">
    <location>
        <begin position="221"/>
        <end position="240"/>
    </location>
</feature>
<reference evidence="4 5" key="1">
    <citation type="submission" date="2018-11" db="EMBL/GenBank/DDBJ databases">
        <title>Genome sequence of Saitozyma podzolica DSM 27192.</title>
        <authorList>
            <person name="Aliyu H."/>
            <person name="Gorte O."/>
            <person name="Ochsenreither K."/>
        </authorList>
    </citation>
    <scope>NUCLEOTIDE SEQUENCE [LARGE SCALE GENOMIC DNA]</scope>
    <source>
        <strain evidence="4 5">DSM 27192</strain>
    </source>
</reference>
<dbReference type="PANTHER" id="PTHR38052">
    <property type="entry name" value="EXPRESSED PROTEIN"/>
    <property type="match status" value="1"/>
</dbReference>
<dbReference type="Gene3D" id="1.10.720.30">
    <property type="entry name" value="SAP domain"/>
    <property type="match status" value="1"/>
</dbReference>
<evidence type="ECO:0000259" key="2">
    <source>
        <dbReference type="PROSITE" id="PS50800"/>
    </source>
</evidence>
<evidence type="ECO:0000259" key="3">
    <source>
        <dbReference type="PROSITE" id="PS51725"/>
    </source>
</evidence>
<accession>A0A427YL50</accession>
<dbReference type="PROSITE" id="PS51725">
    <property type="entry name" value="ABM"/>
    <property type="match status" value="1"/>
</dbReference>
<dbReference type="STRING" id="1890683.A0A427YL50"/>
<sequence length="413" mass="44551">MVYTIVVHLQSKPDAVEKIKAKLIEAAGVYRKDKETLDWHVMQDPKDETKFCIVERYEQESSQQYHLNNPYWKTFDPYVIPLLAKPMDLTRWEEISYVASFVLFALNHINHVQHAQSLSAPWKPSCPSPSSLSTHHSTRSAPPEALPVTRHLPRGIPLTRCRHKLKVTELKELLAKNSLVQTGKKDELIKRLMDNNVTIDGEGEGESNEDLIEPPSEETPKTAAAVAPAQPSAPVVDSSSATTAAASSVTAPAETESTAAPALTPDQLAMKARAERFGVPFNPNPTPRTAAKPAATDSKPATSTAAAAAPAPSAKGEKKGAIDSAPLGVSEELLAKRAAKFGLPEKKAPVTAEGVVAVKPEEKKKPEPEITPEIAARIAEDEEKKRKRAEKFGTGAPATANGSSEPDAKKAKV</sequence>
<dbReference type="EMBL" id="RSCD01000007">
    <property type="protein sequence ID" value="RSH91789.1"/>
    <property type="molecule type" value="Genomic_DNA"/>
</dbReference>
<feature type="compositionally biased region" description="Low complexity" evidence="1">
    <location>
        <begin position="123"/>
        <end position="135"/>
    </location>
</feature>
<feature type="domain" description="SAP" evidence="2">
    <location>
        <begin position="162"/>
        <end position="196"/>
    </location>
</feature>
<feature type="compositionally biased region" description="Low complexity" evidence="1">
    <location>
        <begin position="287"/>
        <end position="314"/>
    </location>
</feature>
<dbReference type="SUPFAM" id="SSF54909">
    <property type="entry name" value="Dimeric alpha+beta barrel"/>
    <property type="match status" value="1"/>
</dbReference>
<dbReference type="Pfam" id="PF03992">
    <property type="entry name" value="ABM"/>
    <property type="match status" value="1"/>
</dbReference>
<feature type="region of interest" description="Disordered" evidence="1">
    <location>
        <begin position="246"/>
        <end position="265"/>
    </location>
</feature>
<dbReference type="OrthoDB" id="194076at2759"/>
<protein>
    <recommendedName>
        <fullName evidence="6">SAP domain-containing protein</fullName>
    </recommendedName>
</protein>
<dbReference type="Pfam" id="PF02037">
    <property type="entry name" value="SAP"/>
    <property type="match status" value="1"/>
</dbReference>
<keyword evidence="5" id="KW-1185">Reference proteome</keyword>
<dbReference type="Proteomes" id="UP000279259">
    <property type="component" value="Unassembled WGS sequence"/>
</dbReference>
<evidence type="ECO:0000313" key="4">
    <source>
        <dbReference type="EMBL" id="RSH91789.1"/>
    </source>
</evidence>
<evidence type="ECO:0008006" key="6">
    <source>
        <dbReference type="Google" id="ProtNLM"/>
    </source>
</evidence>
<dbReference type="InterPro" id="IPR011008">
    <property type="entry name" value="Dimeric_a/b-barrel"/>
</dbReference>
<evidence type="ECO:0000256" key="1">
    <source>
        <dbReference type="SAM" id="MobiDB-lite"/>
    </source>
</evidence>
<feature type="region of interest" description="Disordered" evidence="1">
    <location>
        <begin position="123"/>
        <end position="151"/>
    </location>
</feature>
<dbReference type="PROSITE" id="PS50800">
    <property type="entry name" value="SAP"/>
    <property type="match status" value="1"/>
</dbReference>
<feature type="compositionally biased region" description="Acidic residues" evidence="1">
    <location>
        <begin position="201"/>
        <end position="216"/>
    </location>
</feature>
<proteinExistence type="predicted"/>
<feature type="region of interest" description="Disordered" evidence="1">
    <location>
        <begin position="278"/>
        <end position="322"/>
    </location>
</feature>
<feature type="region of interest" description="Disordered" evidence="1">
    <location>
        <begin position="198"/>
        <end position="240"/>
    </location>
</feature>
<dbReference type="InterPro" id="IPR007138">
    <property type="entry name" value="ABM_dom"/>
</dbReference>
<dbReference type="Gene3D" id="3.30.70.100">
    <property type="match status" value="1"/>
</dbReference>
<name>A0A427YL50_9TREE</name>
<dbReference type="InterPro" id="IPR003034">
    <property type="entry name" value="SAP_dom"/>
</dbReference>
<organism evidence="4 5">
    <name type="scientific">Saitozyma podzolica</name>
    <dbReference type="NCBI Taxonomy" id="1890683"/>
    <lineage>
        <taxon>Eukaryota</taxon>
        <taxon>Fungi</taxon>
        <taxon>Dikarya</taxon>
        <taxon>Basidiomycota</taxon>
        <taxon>Agaricomycotina</taxon>
        <taxon>Tremellomycetes</taxon>
        <taxon>Tremellales</taxon>
        <taxon>Trimorphomycetaceae</taxon>
        <taxon>Saitozyma</taxon>
    </lineage>
</organism>
<dbReference type="InterPro" id="IPR036361">
    <property type="entry name" value="SAP_dom_sf"/>
</dbReference>
<evidence type="ECO:0000313" key="5">
    <source>
        <dbReference type="Proteomes" id="UP000279259"/>
    </source>
</evidence>
<gene>
    <name evidence="4" type="ORF">EHS25_009159</name>
</gene>